<feature type="region of interest" description="Disordered" evidence="2">
    <location>
        <begin position="1006"/>
        <end position="1040"/>
    </location>
</feature>
<dbReference type="GO" id="GO:0004190">
    <property type="term" value="F:aspartic-type endopeptidase activity"/>
    <property type="evidence" value="ECO:0007669"/>
    <property type="project" value="InterPro"/>
</dbReference>
<evidence type="ECO:0000313" key="4">
    <source>
        <dbReference type="EMBL" id="ACO70148.1"/>
    </source>
</evidence>
<keyword evidence="1" id="KW-0378">Hydrolase</keyword>
<dbReference type="Proteomes" id="UP000002009">
    <property type="component" value="Chromosome 10"/>
</dbReference>
<dbReference type="Gene3D" id="2.40.70.10">
    <property type="entry name" value="Acid Proteases"/>
    <property type="match status" value="2"/>
</dbReference>
<feature type="domain" description="Peptidase A2" evidence="3">
    <location>
        <begin position="1437"/>
        <end position="1472"/>
    </location>
</feature>
<feature type="region of interest" description="Disordered" evidence="2">
    <location>
        <begin position="482"/>
        <end position="513"/>
    </location>
</feature>
<feature type="region of interest" description="Disordered" evidence="2">
    <location>
        <begin position="1220"/>
        <end position="1240"/>
    </location>
</feature>
<evidence type="ECO:0000313" key="5">
    <source>
        <dbReference type="Proteomes" id="UP000002009"/>
    </source>
</evidence>
<feature type="region of interest" description="Disordered" evidence="2">
    <location>
        <begin position="327"/>
        <end position="356"/>
    </location>
</feature>
<feature type="region of interest" description="Disordered" evidence="2">
    <location>
        <begin position="857"/>
        <end position="908"/>
    </location>
</feature>
<name>C1FHR6_MICCC</name>
<dbReference type="PROSITE" id="PS50175">
    <property type="entry name" value="ASP_PROT_RETROV"/>
    <property type="match status" value="1"/>
</dbReference>
<accession>C1FHR6</accession>
<dbReference type="SUPFAM" id="SSF50630">
    <property type="entry name" value="Acid proteases"/>
    <property type="match status" value="1"/>
</dbReference>
<dbReference type="OrthoDB" id="45996at2759"/>
<feature type="region of interest" description="Disordered" evidence="2">
    <location>
        <begin position="560"/>
        <end position="588"/>
    </location>
</feature>
<proteinExistence type="predicted"/>
<feature type="compositionally biased region" description="Acidic residues" evidence="2">
    <location>
        <begin position="487"/>
        <end position="511"/>
    </location>
</feature>
<feature type="compositionally biased region" description="Pro residues" evidence="2">
    <location>
        <begin position="877"/>
        <end position="888"/>
    </location>
</feature>
<feature type="region of interest" description="Disordered" evidence="2">
    <location>
        <begin position="149"/>
        <end position="233"/>
    </location>
</feature>
<protein>
    <recommendedName>
        <fullName evidence="3">Peptidase A2 domain-containing protein</fullName>
    </recommendedName>
</protein>
<dbReference type="eggNOG" id="ENOG502SSD2">
    <property type="taxonomic scope" value="Eukaryota"/>
</dbReference>
<dbReference type="InParanoid" id="C1FHR6"/>
<organism evidence="4 5">
    <name type="scientific">Micromonas commoda (strain RCC299 / NOUM17 / CCMP2709)</name>
    <name type="common">Picoplanktonic green alga</name>
    <dbReference type="NCBI Taxonomy" id="296587"/>
    <lineage>
        <taxon>Eukaryota</taxon>
        <taxon>Viridiplantae</taxon>
        <taxon>Chlorophyta</taxon>
        <taxon>Mamiellophyceae</taxon>
        <taxon>Mamiellales</taxon>
        <taxon>Mamiellaceae</taxon>
        <taxon>Micromonas</taxon>
    </lineage>
</organism>
<dbReference type="InterPro" id="IPR021109">
    <property type="entry name" value="Peptidase_aspartic_dom_sf"/>
</dbReference>
<sequence>MTTPASHGPSGGGLTPPPAFDDGDTFDDLGVDGDAYLASLLDKAGGDLAAESQAALDDPDALAALVAKREAEESTAVEVDSLKASIAEKARRVLDHPSSPARVHNKTGVLGRELMDGLADDARALEVPTTSPMSEARKAAERERLAAALARRRDASAKYGRVDPADKRRWPSKRENERRLRELEDARKSYERRYPPAKIDAGGGLRLPARVDAQPQTPKAKENRAPSATAVRKPRPWRHNALASYDKNDQISVSFDDTRRLKTLATNRRAYGTKPTRKNDAGHKDGWRVDREKYPSFKNWLSERKTDLVDERRRNEELAAKMRERAEREKEIRARVRGQKAKAGGDGSDPAPSAAVDVPATSGDNPALANFLAMCDEFAKGEDGLEEFVSDPAWRAAATKAIEAKAVEAAKAAAKAAVAAKERMIEDRLLTQKIVAEEERADEEALRVRDPAVWSPPSVPEPRGPVETVMDGDVVLKKTDVEADVHGDDDDDEDEKNAEEIEAEEEEEEAPPDPAIVSKEQLIANALAAMSADERTAARAAACKGWTADFSGTFFKGTGTVSKKGPAHPSKTPTWCEKPRPQTTSHAANDGEDVKLDVKDLAVEFIGPNAADLAYAALHPNSEAPAASKPTDEPKRRWSVVTTADEAVARGLVAPPGEPGFDMAKVKEVLECEFMGPAGDYMALQAVFPGAKDPTAPAPRDKYMKKKKVVEGKALKMHAERIKEGEFALQTGVPQLAVEFIGTNARELTAEAIAGYLNPPQSATENVVGNFPAAFGGDPDEPTANETMETMDEEEYAQFIAADPVQGAVDLPAPRPPLLLADLLAAEAARKEAGQADEYDDDEVQDDFEEFAAEAEEIKTSRRNSENVGGGSMTSPADPPGASPPGESPPAGDSSVAGADPDDPIVTDDAVEEALAKYSISMDSSKYSPIKENDGTLDAVRRLVNEGSADALEPMTHGQMDTGGLKAAADAMARGDVVPPEAISDAARAMGVPGFGADWRETGRAAETAAAGAGGGDANPWSGDGDGGGGEAPSAEEVLREGEAVASKVDAAVSGGDVPGRDDARALLDGVKDRVGVAFNKRVSDWEIRDRRTHRLTAPARPRLGTELAMRAMSFASPTAFAARRGAGDVRPRKIAGAVVRVPRVRSAARPPLRAVRGARLRPVAASDDSESKPSSADTLSALDALLGADPSDDSDANDDEDDDEAPIISIPLLWMQMPGQTPAQQRQTGGSSVASALTNDAAPGPGNVYAAITLGLPDRATKSQQERGVKGVELDFCVDTACTTNFILPQVAYGLDMQIVGTAPAGTGATGAIGGGQEMLLGTAKLGGKAAKEDVAAITGLSAAVVPVPAPGTAGILGRSFLNCFDAVAFDWGPSAAGASGDDGGIRTLDRVGAVMDFYQEYDWDAGAEDGLVTADLDELPCGLLAVNVTLNGVAMPALLDTGAPQTIVNRAAAAAAGIAVGSNAGTDGVGTEKKGKSSNPFGGLMDALGKGKEAALADKGVMVMGAGGKPERLDRVDGAGVDLRVVTDEGVGTQLSVRSILVGELAAFQAGLGLPPPVDGDDSTGGRPGVILGLDALMSRDEVVISTRPAPHGRPRMQL</sequence>
<dbReference type="RefSeq" id="XP_002508890.1">
    <property type="nucleotide sequence ID" value="XM_002508844.1"/>
</dbReference>
<dbReference type="GeneID" id="8247166"/>
<dbReference type="GO" id="GO:0006508">
    <property type="term" value="P:proteolysis"/>
    <property type="evidence" value="ECO:0007669"/>
    <property type="project" value="InterPro"/>
</dbReference>
<evidence type="ECO:0000256" key="2">
    <source>
        <dbReference type="SAM" id="MobiDB-lite"/>
    </source>
</evidence>
<feature type="region of interest" description="Disordered" evidence="2">
    <location>
        <begin position="1"/>
        <end position="27"/>
    </location>
</feature>
<reference evidence="4 5" key="1">
    <citation type="journal article" date="2009" name="Science">
        <title>Green evolution and dynamic adaptations revealed by genomes of the marine picoeukaryotes Micromonas.</title>
        <authorList>
            <person name="Worden A.Z."/>
            <person name="Lee J.H."/>
            <person name="Mock T."/>
            <person name="Rouze P."/>
            <person name="Simmons M.P."/>
            <person name="Aerts A.L."/>
            <person name="Allen A.E."/>
            <person name="Cuvelier M.L."/>
            <person name="Derelle E."/>
            <person name="Everett M.V."/>
            <person name="Foulon E."/>
            <person name="Grimwood J."/>
            <person name="Gundlach H."/>
            <person name="Henrissat B."/>
            <person name="Napoli C."/>
            <person name="McDonald S.M."/>
            <person name="Parker M.S."/>
            <person name="Rombauts S."/>
            <person name="Salamov A."/>
            <person name="Von Dassow P."/>
            <person name="Badger J.H."/>
            <person name="Coutinho P.M."/>
            <person name="Demir E."/>
            <person name="Dubchak I."/>
            <person name="Gentemann C."/>
            <person name="Eikrem W."/>
            <person name="Gready J.E."/>
            <person name="John U."/>
            <person name="Lanier W."/>
            <person name="Lindquist E.A."/>
            <person name="Lucas S."/>
            <person name="Mayer K.F."/>
            <person name="Moreau H."/>
            <person name="Not F."/>
            <person name="Otillar R."/>
            <person name="Panaud O."/>
            <person name="Pangilinan J."/>
            <person name="Paulsen I."/>
            <person name="Piegu B."/>
            <person name="Poliakov A."/>
            <person name="Robbens S."/>
            <person name="Schmutz J."/>
            <person name="Toulza E."/>
            <person name="Wyss T."/>
            <person name="Zelensky A."/>
            <person name="Zhou K."/>
            <person name="Armbrust E.V."/>
            <person name="Bhattacharya D."/>
            <person name="Goodenough U.W."/>
            <person name="Van de Peer Y."/>
            <person name="Grigoriev I.V."/>
        </authorList>
    </citation>
    <scope>NUCLEOTIDE SEQUENCE [LARGE SCALE GENOMIC DNA]</scope>
    <source>
        <strain evidence="5">RCC299 / NOUM17</strain>
    </source>
</reference>
<dbReference type="KEGG" id="mis:MICPUN_62173"/>
<evidence type="ECO:0000256" key="1">
    <source>
        <dbReference type="ARBA" id="ARBA00022801"/>
    </source>
</evidence>
<feature type="compositionally biased region" description="Polar residues" evidence="2">
    <location>
        <begin position="1220"/>
        <end position="1239"/>
    </location>
</feature>
<evidence type="ECO:0000259" key="3">
    <source>
        <dbReference type="PROSITE" id="PS50175"/>
    </source>
</evidence>
<keyword evidence="5" id="KW-1185">Reference proteome</keyword>
<gene>
    <name evidence="4" type="ORF">MICPUN_62173</name>
</gene>
<dbReference type="EMBL" id="CP001576">
    <property type="protein sequence ID" value="ACO70148.1"/>
    <property type="molecule type" value="Genomic_DNA"/>
</dbReference>
<dbReference type="InterPro" id="IPR001995">
    <property type="entry name" value="Peptidase_A2_cat"/>
</dbReference>
<feature type="compositionally biased region" description="Basic and acidic residues" evidence="2">
    <location>
        <begin position="149"/>
        <end position="194"/>
    </location>
</feature>